<dbReference type="STRING" id="278856.A0A212EIU5"/>
<evidence type="ECO:0000256" key="11">
    <source>
        <dbReference type="ARBA" id="ARBA00022975"/>
    </source>
</evidence>
<comment type="caution">
    <text evidence="17">The sequence shown here is derived from an EMBL/GenBank/DDBJ whole genome shotgun (WGS) entry which is preliminary data.</text>
</comment>
<dbReference type="PANTHER" id="PTHR19278:SF9">
    <property type="entry name" value="URIDINE 5'-MONOPHOSPHATE SYNTHASE"/>
    <property type="match status" value="1"/>
</dbReference>
<dbReference type="KEGG" id="dpl:KGM_200333"/>
<dbReference type="EC" id="4.1.1.23" evidence="6"/>
<dbReference type="GO" id="GO:0044205">
    <property type="term" value="P:'de novo' UMP biosynthetic process"/>
    <property type="evidence" value="ECO:0007669"/>
    <property type="project" value="UniProtKB-UniPathway"/>
</dbReference>
<dbReference type="InterPro" id="IPR013785">
    <property type="entry name" value="Aldolase_TIM"/>
</dbReference>
<evidence type="ECO:0000256" key="15">
    <source>
        <dbReference type="PIRSR" id="PIRSR614732-2"/>
    </source>
</evidence>
<feature type="binding site" evidence="15">
    <location>
        <position position="396"/>
    </location>
    <ligand>
        <name>substrate</name>
    </ligand>
</feature>
<feature type="binding site" evidence="15">
    <location>
        <position position="246"/>
    </location>
    <ligand>
        <name>substrate</name>
    </ligand>
</feature>
<dbReference type="SUPFAM" id="SSF53271">
    <property type="entry name" value="PRTase-like"/>
    <property type="match status" value="1"/>
</dbReference>
<feature type="active site" description="For OMPdecase activity" evidence="14">
    <location>
        <position position="282"/>
    </location>
</feature>
<evidence type="ECO:0000256" key="2">
    <source>
        <dbReference type="ARBA" id="ARBA00004889"/>
    </source>
</evidence>
<dbReference type="InterPro" id="IPR014732">
    <property type="entry name" value="OMPdecase"/>
</dbReference>
<dbReference type="CDD" id="cd04725">
    <property type="entry name" value="OMP_decarboxylase_like"/>
    <property type="match status" value="1"/>
</dbReference>
<keyword evidence="11" id="KW-0665">Pyrimidine biosynthesis</keyword>
<evidence type="ECO:0000256" key="8">
    <source>
        <dbReference type="ARBA" id="ARBA00022676"/>
    </source>
</evidence>
<evidence type="ECO:0000256" key="7">
    <source>
        <dbReference type="ARBA" id="ARBA00015047"/>
    </source>
</evidence>
<keyword evidence="8" id="KW-0328">Glycosyltransferase</keyword>
<name>A0A212EIU5_DANPL</name>
<dbReference type="PANTHER" id="PTHR19278">
    <property type="entry name" value="OROTATE PHOSPHORIBOSYLTRANSFERASE"/>
    <property type="match status" value="1"/>
</dbReference>
<protein>
    <recommendedName>
        <fullName evidence="7">Uridine 5'-monophosphate synthase</fullName>
        <ecNumber evidence="5">2.4.2.10</ecNumber>
        <ecNumber evidence="6">4.1.1.23</ecNumber>
    </recommendedName>
</protein>
<evidence type="ECO:0000256" key="10">
    <source>
        <dbReference type="ARBA" id="ARBA00022793"/>
    </source>
</evidence>
<evidence type="ECO:0000256" key="13">
    <source>
        <dbReference type="ARBA" id="ARBA00023268"/>
    </source>
</evidence>
<gene>
    <name evidence="17" type="ORF">KGM_200333</name>
</gene>
<evidence type="ECO:0000259" key="16">
    <source>
        <dbReference type="SMART" id="SM00934"/>
    </source>
</evidence>
<accession>A0A212EIU5</accession>
<dbReference type="PROSITE" id="PS00156">
    <property type="entry name" value="OMPDECASE"/>
    <property type="match status" value="1"/>
</dbReference>
<feature type="binding site" evidence="15">
    <location>
        <position position="417"/>
    </location>
    <ligand>
        <name>substrate</name>
    </ligand>
</feature>
<keyword evidence="10" id="KW-0210">Decarboxylase</keyword>
<proteinExistence type="inferred from homology"/>
<comment type="similarity">
    <text evidence="4">In the C-terminal section; belongs to the OMP decarboxylase family.</text>
</comment>
<dbReference type="SMART" id="SM00934">
    <property type="entry name" value="OMPdecase"/>
    <property type="match status" value="1"/>
</dbReference>
<dbReference type="GO" id="GO:0006207">
    <property type="term" value="P:'de novo' pyrimidine nucleobase biosynthetic process"/>
    <property type="evidence" value="ECO:0007669"/>
    <property type="project" value="InterPro"/>
</dbReference>
<sequence length="449" mass="49690">MTKSGIKSPVYFDLRVIVSYPEVMELITDLLYDLALKDDQYDHVCGVPYTALPIATLLGVKARKSMLMRRKEAKAYGTKKMIEGHFKKGDSCLIIEDVVTSGSSILETVSDLKREGLVANQAVIILDREQNGKQNLAANGVYIKSLFTMSEILKILVDNEKITKQMGIDVINYLNDVKAPASVPVVDRIILPYEERAKLAVNPVAKQLFSIMATKKSNLCLSVDLTSAVDILDLLEKVGEHVCLVKTHIDIIEDFSDNFVTQLKQLAQRYNFLILEDRKFADIGHTVSLQYSKGVYKIGEWADCVTSHSLPGDGILKALNNVMDCANRGVFLLAEMSSAGNLISSDYTEATVKMAAKYPEAILGFVCQNKKTFNEPGFIQLTPGVQLESSKDELGQVYNTPEKVILENGADVVVVGRGIVAAKSPETQAVIYKDTLWKCYMKRISGKLE</sequence>
<dbReference type="FunFam" id="3.20.20.70:FF:000245">
    <property type="entry name" value="Bifunctional UMP-synthetase"/>
    <property type="match status" value="1"/>
</dbReference>
<dbReference type="InterPro" id="IPR004467">
    <property type="entry name" value="Or_phspho_trans_dom"/>
</dbReference>
<evidence type="ECO:0000256" key="1">
    <source>
        <dbReference type="ARBA" id="ARBA00004861"/>
    </source>
</evidence>
<feature type="active site" description="For OMPdecase activity" evidence="14">
    <location>
        <position position="277"/>
    </location>
</feature>
<dbReference type="Proteomes" id="UP000007151">
    <property type="component" value="Unassembled WGS sequence"/>
</dbReference>
<dbReference type="InterPro" id="IPR001754">
    <property type="entry name" value="OMPdeCOase_dom"/>
</dbReference>
<dbReference type="NCBIfam" id="TIGR00336">
    <property type="entry name" value="pyrE"/>
    <property type="match status" value="1"/>
</dbReference>
<feature type="binding site" evidence="15">
    <location>
        <position position="416"/>
    </location>
    <ligand>
        <name>substrate</name>
    </ligand>
</feature>
<dbReference type="InterPro" id="IPR018089">
    <property type="entry name" value="OMPdecase_AS"/>
</dbReference>
<dbReference type="HAMAP" id="MF_01208">
    <property type="entry name" value="PyrE"/>
    <property type="match status" value="1"/>
</dbReference>
<dbReference type="InterPro" id="IPR023031">
    <property type="entry name" value="OPRT"/>
</dbReference>
<dbReference type="InterPro" id="IPR029057">
    <property type="entry name" value="PRTase-like"/>
</dbReference>
<dbReference type="GO" id="GO:0004588">
    <property type="term" value="F:orotate phosphoribosyltransferase activity"/>
    <property type="evidence" value="ECO:0007669"/>
    <property type="project" value="UniProtKB-EC"/>
</dbReference>
<dbReference type="AlphaFoldDB" id="A0A212EIU5"/>
<keyword evidence="9" id="KW-0808">Transferase</keyword>
<organism evidence="17 18">
    <name type="scientific">Danaus plexippus plexippus</name>
    <dbReference type="NCBI Taxonomy" id="278856"/>
    <lineage>
        <taxon>Eukaryota</taxon>
        <taxon>Metazoa</taxon>
        <taxon>Ecdysozoa</taxon>
        <taxon>Arthropoda</taxon>
        <taxon>Hexapoda</taxon>
        <taxon>Insecta</taxon>
        <taxon>Pterygota</taxon>
        <taxon>Neoptera</taxon>
        <taxon>Endopterygota</taxon>
        <taxon>Lepidoptera</taxon>
        <taxon>Glossata</taxon>
        <taxon>Ditrysia</taxon>
        <taxon>Papilionoidea</taxon>
        <taxon>Nymphalidae</taxon>
        <taxon>Danainae</taxon>
        <taxon>Danaini</taxon>
        <taxon>Danaina</taxon>
        <taxon>Danaus</taxon>
        <taxon>Danaus</taxon>
    </lineage>
</organism>
<dbReference type="GO" id="GO:0004590">
    <property type="term" value="F:orotidine-5'-phosphate decarboxylase activity"/>
    <property type="evidence" value="ECO:0007669"/>
    <property type="project" value="UniProtKB-EC"/>
</dbReference>
<evidence type="ECO:0000256" key="9">
    <source>
        <dbReference type="ARBA" id="ARBA00022679"/>
    </source>
</evidence>
<feature type="binding site" evidence="15">
    <location>
        <position position="224"/>
    </location>
    <ligand>
        <name>substrate</name>
    </ligand>
</feature>
<dbReference type="UniPathway" id="UPA00070">
    <property type="reaction ID" value="UER00119"/>
</dbReference>
<comment type="pathway">
    <text evidence="2">Pyrimidine metabolism; UMP biosynthesis via de novo pathway; UMP from orotate: step 1/2.</text>
</comment>
<dbReference type="Gene3D" id="3.20.20.70">
    <property type="entry name" value="Aldolase class I"/>
    <property type="match status" value="1"/>
</dbReference>
<dbReference type="EMBL" id="AGBW02014579">
    <property type="protein sequence ID" value="OWR41391.1"/>
    <property type="molecule type" value="Genomic_DNA"/>
</dbReference>
<keyword evidence="13" id="KW-0511">Multifunctional enzyme</keyword>
<dbReference type="InterPro" id="IPR000836">
    <property type="entry name" value="PRTase_dom"/>
</dbReference>
<dbReference type="NCBIfam" id="TIGR01740">
    <property type="entry name" value="pyrF"/>
    <property type="match status" value="1"/>
</dbReference>
<reference evidence="17 18" key="1">
    <citation type="journal article" date="2011" name="Cell">
        <title>The monarch butterfly genome yields insights into long-distance migration.</title>
        <authorList>
            <person name="Zhan S."/>
            <person name="Merlin C."/>
            <person name="Boore J.L."/>
            <person name="Reppert S.M."/>
        </authorList>
    </citation>
    <scope>NUCLEOTIDE SEQUENCE [LARGE SCALE GENOMIC DNA]</scope>
    <source>
        <strain evidence="17">F-2</strain>
    </source>
</reference>
<comment type="similarity">
    <text evidence="3">In the N-terminal section; belongs to the purine/pyrimidine phosphoribosyltransferase family.</text>
</comment>
<evidence type="ECO:0000256" key="3">
    <source>
        <dbReference type="ARBA" id="ARBA00006221"/>
    </source>
</evidence>
<dbReference type="FunFam" id="3.40.50.2020:FF:000025">
    <property type="entry name" value="Uridine monophosphate synthetase"/>
    <property type="match status" value="1"/>
</dbReference>
<keyword evidence="12" id="KW-0456">Lyase</keyword>
<feature type="binding site" evidence="15">
    <location>
        <position position="337"/>
    </location>
    <ligand>
        <name>substrate</name>
    </ligand>
</feature>
<dbReference type="eggNOG" id="KOG1377">
    <property type="taxonomic scope" value="Eukaryota"/>
</dbReference>
<dbReference type="CDD" id="cd06223">
    <property type="entry name" value="PRTases_typeI"/>
    <property type="match status" value="1"/>
</dbReference>
<dbReference type="SUPFAM" id="SSF51366">
    <property type="entry name" value="Ribulose-phoshate binding barrel"/>
    <property type="match status" value="1"/>
</dbReference>
<keyword evidence="18" id="KW-1185">Reference proteome</keyword>
<feature type="active site" description="For OMPdecase activity" evidence="14">
    <location>
        <position position="279"/>
    </location>
</feature>
<feature type="domain" description="Orotidine 5'-phosphate decarboxylase" evidence="16">
    <location>
        <begin position="218"/>
        <end position="432"/>
    </location>
</feature>
<dbReference type="InParanoid" id="A0A212EIU5"/>
<comment type="pathway">
    <text evidence="1">Pyrimidine metabolism; UMP biosynthesis via de novo pathway; UMP from orotate: step 2/2.</text>
</comment>
<dbReference type="Gene3D" id="3.40.50.2020">
    <property type="match status" value="1"/>
</dbReference>
<evidence type="ECO:0000256" key="12">
    <source>
        <dbReference type="ARBA" id="ARBA00023239"/>
    </source>
</evidence>
<evidence type="ECO:0000256" key="5">
    <source>
        <dbReference type="ARBA" id="ARBA00011971"/>
    </source>
</evidence>
<evidence type="ECO:0000256" key="6">
    <source>
        <dbReference type="ARBA" id="ARBA00012321"/>
    </source>
</evidence>
<evidence type="ECO:0000313" key="18">
    <source>
        <dbReference type="Proteomes" id="UP000007151"/>
    </source>
</evidence>
<dbReference type="Pfam" id="PF00215">
    <property type="entry name" value="OMPdecase"/>
    <property type="match status" value="1"/>
</dbReference>
<dbReference type="InterPro" id="IPR011060">
    <property type="entry name" value="RibuloseP-bd_barrel"/>
</dbReference>
<evidence type="ECO:0000256" key="4">
    <source>
        <dbReference type="ARBA" id="ARBA00009769"/>
    </source>
</evidence>
<dbReference type="EC" id="2.4.2.10" evidence="5"/>
<evidence type="ECO:0000313" key="17">
    <source>
        <dbReference type="EMBL" id="OWR41391.1"/>
    </source>
</evidence>
<dbReference type="FunCoup" id="A0A212EIU5">
    <property type="interactions" value="2060"/>
</dbReference>
<evidence type="ECO:0000256" key="14">
    <source>
        <dbReference type="PIRSR" id="PIRSR614732-1"/>
    </source>
</evidence>